<dbReference type="OrthoDB" id="7163760at2"/>
<organism evidence="2 3">
    <name type="scientific">Ruoffia tabacinasalis</name>
    <dbReference type="NCBI Taxonomy" id="87458"/>
    <lineage>
        <taxon>Bacteria</taxon>
        <taxon>Bacillati</taxon>
        <taxon>Bacillota</taxon>
        <taxon>Bacilli</taxon>
        <taxon>Lactobacillales</taxon>
        <taxon>Aerococcaceae</taxon>
        <taxon>Ruoffia</taxon>
    </lineage>
</organism>
<dbReference type="PANTHER" id="PTHR43617">
    <property type="entry name" value="L-AMINO ACID N-ACETYLTRANSFERASE"/>
    <property type="match status" value="1"/>
</dbReference>
<evidence type="ECO:0000313" key="3">
    <source>
        <dbReference type="Proteomes" id="UP000306420"/>
    </source>
</evidence>
<dbReference type="Proteomes" id="UP000306420">
    <property type="component" value="Unassembled WGS sequence"/>
</dbReference>
<gene>
    <name evidence="2" type="ORF">FEZ33_02510</name>
</gene>
<dbReference type="InterPro" id="IPR000182">
    <property type="entry name" value="GNAT_dom"/>
</dbReference>
<protein>
    <submittedName>
        <fullName evidence="2">GNAT family N-acetyltransferase</fullName>
    </submittedName>
</protein>
<dbReference type="SUPFAM" id="SSF55729">
    <property type="entry name" value="Acyl-CoA N-acyltransferases (Nat)"/>
    <property type="match status" value="2"/>
</dbReference>
<reference evidence="2 3" key="1">
    <citation type="submission" date="2019-05" db="EMBL/GenBank/DDBJ databases">
        <title>The metagenome of a microbial culture collection derived from dairy environment covers the genomic content of the human microbiome.</title>
        <authorList>
            <person name="Roder T."/>
            <person name="Wuthrich D."/>
            <person name="Sattari Z."/>
            <person name="Von Ah U."/>
            <person name="Bar C."/>
            <person name="Ronchi F."/>
            <person name="Macpherson A.J."/>
            <person name="Ganal-Vonarburg S.C."/>
            <person name="Bruggmann R."/>
            <person name="Vergeres G."/>
        </authorList>
    </citation>
    <scope>NUCLEOTIDE SEQUENCE [LARGE SCALE GENOMIC DNA]</scope>
    <source>
        <strain evidence="2 3">FAM 24227</strain>
    </source>
</reference>
<keyword evidence="2" id="KW-0808">Transferase</keyword>
<dbReference type="InterPro" id="IPR016181">
    <property type="entry name" value="Acyl_CoA_acyltransferase"/>
</dbReference>
<dbReference type="PROSITE" id="PS51186">
    <property type="entry name" value="GNAT"/>
    <property type="match status" value="2"/>
</dbReference>
<proteinExistence type="predicted"/>
<dbReference type="Pfam" id="PF00583">
    <property type="entry name" value="Acetyltransf_1"/>
    <property type="match status" value="2"/>
</dbReference>
<feature type="domain" description="N-acetyltransferase" evidence="1">
    <location>
        <begin position="12"/>
        <end position="142"/>
    </location>
</feature>
<dbReference type="GO" id="GO:0016747">
    <property type="term" value="F:acyltransferase activity, transferring groups other than amino-acyl groups"/>
    <property type="evidence" value="ECO:0007669"/>
    <property type="project" value="InterPro"/>
</dbReference>
<dbReference type="Gene3D" id="3.40.630.30">
    <property type="match status" value="2"/>
</dbReference>
<dbReference type="InterPro" id="IPR050276">
    <property type="entry name" value="MshD_Acetyltransferase"/>
</dbReference>
<accession>A0A5R9EG84</accession>
<comment type="caution">
    <text evidence="2">The sequence shown here is derived from an EMBL/GenBank/DDBJ whole genome shotgun (WGS) entry which is preliminary data.</text>
</comment>
<feature type="domain" description="N-acetyltransferase" evidence="1">
    <location>
        <begin position="152"/>
        <end position="285"/>
    </location>
</feature>
<name>A0A5R9EG84_9LACT</name>
<dbReference type="CDD" id="cd04301">
    <property type="entry name" value="NAT_SF"/>
    <property type="match status" value="2"/>
</dbReference>
<evidence type="ECO:0000259" key="1">
    <source>
        <dbReference type="PROSITE" id="PS51186"/>
    </source>
</evidence>
<dbReference type="RefSeq" id="WP_138403820.1">
    <property type="nucleotide sequence ID" value="NZ_VBSP01000004.1"/>
</dbReference>
<evidence type="ECO:0000313" key="2">
    <source>
        <dbReference type="EMBL" id="TLQ49110.1"/>
    </source>
</evidence>
<sequence>MKIEARNTLDNTTIKQINELEAMVQTHDGTYHDIYLDNRFNFDQRMPAFLFAWVENYLIGFLSIYADNIEEAELSVIVHPTYRQQGIATALIEQAKEIIKSFRIADISYISERRFIEKTNYLHRTYQIDWHETEYLMEAKVMVEQEYPEATIQVRKAVMTDARSIASFQAKVFESSFQEAMTYAEGSIGEDDHEIFVFLNQEGDIVGSSSVNTTEEYYYLLGLAVDPNYQGQGFGTQGIYQMMKQLNAEDERLFRLSVEKENAHAKHLYQKNGFGVISEVVYLKE</sequence>
<dbReference type="EMBL" id="VBSP01000004">
    <property type="protein sequence ID" value="TLQ49110.1"/>
    <property type="molecule type" value="Genomic_DNA"/>
</dbReference>
<dbReference type="AlphaFoldDB" id="A0A5R9EG84"/>